<keyword evidence="1" id="KW-0812">Transmembrane</keyword>
<reference evidence="2" key="2">
    <citation type="journal article" date="2021" name="PeerJ">
        <title>Extensive microbial diversity within the chicken gut microbiome revealed by metagenomics and culture.</title>
        <authorList>
            <person name="Gilroy R."/>
            <person name="Ravi A."/>
            <person name="Getino M."/>
            <person name="Pursley I."/>
            <person name="Horton D.L."/>
            <person name="Alikhan N.F."/>
            <person name="Baker D."/>
            <person name="Gharbi K."/>
            <person name="Hall N."/>
            <person name="Watson M."/>
            <person name="Adriaenssens E.M."/>
            <person name="Foster-Nyarko E."/>
            <person name="Jarju S."/>
            <person name="Secka A."/>
            <person name="Antonio M."/>
            <person name="Oren A."/>
            <person name="Chaudhuri R.R."/>
            <person name="La Ragione R."/>
            <person name="Hildebrand F."/>
            <person name="Pallen M.J."/>
        </authorList>
    </citation>
    <scope>NUCLEOTIDE SEQUENCE</scope>
    <source>
        <strain evidence="2">6276</strain>
    </source>
</reference>
<sequence>MTKSSLSINPAVSTVATGGAIGMLAGCLAAPEKYPLKKLLILDSDSFSQLFPRKKMNALQLNAMEKIKLASKEYFSSGKEEQQNVRNAAREWYKKFRAIPVDETLAQNVINKKNYVKKVAEDNNIGLIRQYYTRTRELLLQDLDNSFMREYFNKIKKQLKIAKKNLKQPIEEYRKILKEAYDTRIKNLKHLPNRGVEVKLAFENLQKALAVKRTITANKLYEIVNRAELKKAYKSVTKFLPKARTRAAVNGALLLSTLTALGIVFFNPSPHSSK</sequence>
<dbReference type="EMBL" id="DVIU01000108">
    <property type="protein sequence ID" value="HIS35980.1"/>
    <property type="molecule type" value="Genomic_DNA"/>
</dbReference>
<feature type="transmembrane region" description="Helical" evidence="1">
    <location>
        <begin position="12"/>
        <end position="30"/>
    </location>
</feature>
<keyword evidence="1" id="KW-0472">Membrane</keyword>
<comment type="caution">
    <text evidence="2">The sequence shown here is derived from an EMBL/GenBank/DDBJ whole genome shotgun (WGS) entry which is preliminary data.</text>
</comment>
<dbReference type="Proteomes" id="UP000823928">
    <property type="component" value="Unassembled WGS sequence"/>
</dbReference>
<organism evidence="2 3">
    <name type="scientific">Candidatus Scatousia excrementigallinarum</name>
    <dbReference type="NCBI Taxonomy" id="2840935"/>
    <lineage>
        <taxon>Bacteria</taxon>
        <taxon>Candidatus Scatousia</taxon>
    </lineage>
</organism>
<name>A0A9D1EXZ8_9BACT</name>
<protein>
    <submittedName>
        <fullName evidence="2">Uncharacterized protein</fullName>
    </submittedName>
</protein>
<evidence type="ECO:0000313" key="2">
    <source>
        <dbReference type="EMBL" id="HIS35980.1"/>
    </source>
</evidence>
<accession>A0A9D1EXZ8</accession>
<keyword evidence="1" id="KW-1133">Transmembrane helix</keyword>
<reference evidence="2" key="1">
    <citation type="submission" date="2020-10" db="EMBL/GenBank/DDBJ databases">
        <authorList>
            <person name="Gilroy R."/>
        </authorList>
    </citation>
    <scope>NUCLEOTIDE SEQUENCE</scope>
    <source>
        <strain evidence="2">6276</strain>
    </source>
</reference>
<feature type="transmembrane region" description="Helical" evidence="1">
    <location>
        <begin position="247"/>
        <end position="266"/>
    </location>
</feature>
<dbReference type="AlphaFoldDB" id="A0A9D1EXZ8"/>
<dbReference type="PROSITE" id="PS51257">
    <property type="entry name" value="PROKAR_LIPOPROTEIN"/>
    <property type="match status" value="1"/>
</dbReference>
<proteinExistence type="predicted"/>
<evidence type="ECO:0000256" key="1">
    <source>
        <dbReference type="SAM" id="Phobius"/>
    </source>
</evidence>
<evidence type="ECO:0000313" key="3">
    <source>
        <dbReference type="Proteomes" id="UP000823928"/>
    </source>
</evidence>
<gene>
    <name evidence="2" type="ORF">IAC10_05040</name>
</gene>